<dbReference type="GO" id="GO:0004197">
    <property type="term" value="F:cysteine-type endopeptidase activity"/>
    <property type="evidence" value="ECO:0007669"/>
    <property type="project" value="InterPro"/>
</dbReference>
<dbReference type="SUPFAM" id="SSF52129">
    <property type="entry name" value="Caspase-like"/>
    <property type="match status" value="1"/>
</dbReference>
<dbReference type="InterPro" id="IPR011600">
    <property type="entry name" value="Pept_C14_caspase"/>
</dbReference>
<proteinExistence type="predicted"/>
<organism evidence="2 3">
    <name type="scientific">Mojavia pulchra JT2-VF2</name>
    <dbReference type="NCBI Taxonomy" id="287848"/>
    <lineage>
        <taxon>Bacteria</taxon>
        <taxon>Bacillati</taxon>
        <taxon>Cyanobacteriota</taxon>
        <taxon>Cyanophyceae</taxon>
        <taxon>Nostocales</taxon>
        <taxon>Nostocaceae</taxon>
    </lineage>
</organism>
<dbReference type="AlphaFoldDB" id="A0A951UDY4"/>
<evidence type="ECO:0000313" key="3">
    <source>
        <dbReference type="Proteomes" id="UP000715781"/>
    </source>
</evidence>
<dbReference type="GO" id="GO:0006508">
    <property type="term" value="P:proteolysis"/>
    <property type="evidence" value="ECO:0007669"/>
    <property type="project" value="InterPro"/>
</dbReference>
<evidence type="ECO:0000259" key="1">
    <source>
        <dbReference type="Pfam" id="PF00656"/>
    </source>
</evidence>
<gene>
    <name evidence="2" type="ORF">KME32_00530</name>
</gene>
<dbReference type="EMBL" id="JAHHHN010000001">
    <property type="protein sequence ID" value="MBW4559638.1"/>
    <property type="molecule type" value="Genomic_DNA"/>
</dbReference>
<name>A0A951UDY4_9NOST</name>
<protein>
    <submittedName>
        <fullName evidence="2">Caspase family protein</fullName>
    </submittedName>
</protein>
<reference evidence="2" key="1">
    <citation type="submission" date="2021-05" db="EMBL/GenBank/DDBJ databases">
        <authorList>
            <person name="Pietrasiak N."/>
            <person name="Ward R."/>
            <person name="Stajich J.E."/>
            <person name="Kurbessoian T."/>
        </authorList>
    </citation>
    <scope>NUCLEOTIDE SEQUENCE</scope>
    <source>
        <strain evidence="2">JT2-VF2</strain>
    </source>
</reference>
<dbReference type="Pfam" id="PF00656">
    <property type="entry name" value="Peptidase_C14"/>
    <property type="match status" value="1"/>
</dbReference>
<dbReference type="Proteomes" id="UP000715781">
    <property type="component" value="Unassembled WGS sequence"/>
</dbReference>
<feature type="domain" description="Peptidase C14 caspase" evidence="1">
    <location>
        <begin position="8"/>
        <end position="241"/>
    </location>
</feature>
<dbReference type="InterPro" id="IPR029030">
    <property type="entry name" value="Caspase-like_dom_sf"/>
</dbReference>
<dbReference type="Gene3D" id="3.40.50.1460">
    <property type="match status" value="1"/>
</dbReference>
<comment type="caution">
    <text evidence="2">The sequence shown here is derived from an EMBL/GenBank/DDBJ whole genome shotgun (WGS) entry which is preliminary data.</text>
</comment>
<evidence type="ECO:0000313" key="2">
    <source>
        <dbReference type="EMBL" id="MBW4559638.1"/>
    </source>
</evidence>
<accession>A0A951UDY4</accession>
<reference evidence="2" key="2">
    <citation type="journal article" date="2022" name="Microbiol. Resour. Announc.">
        <title>Metagenome Sequencing to Explore Phylogenomics of Terrestrial Cyanobacteria.</title>
        <authorList>
            <person name="Ward R.D."/>
            <person name="Stajich J.E."/>
            <person name="Johansen J.R."/>
            <person name="Huntemann M."/>
            <person name="Clum A."/>
            <person name="Foster B."/>
            <person name="Foster B."/>
            <person name="Roux S."/>
            <person name="Palaniappan K."/>
            <person name="Varghese N."/>
            <person name="Mukherjee S."/>
            <person name="Reddy T.B.K."/>
            <person name="Daum C."/>
            <person name="Copeland A."/>
            <person name="Chen I.A."/>
            <person name="Ivanova N.N."/>
            <person name="Kyrpides N.C."/>
            <person name="Shapiro N."/>
            <person name="Eloe-Fadrosh E.A."/>
            <person name="Pietrasiak N."/>
        </authorList>
    </citation>
    <scope>NUCLEOTIDE SEQUENCE</scope>
    <source>
        <strain evidence="2">JT2-VF2</strain>
    </source>
</reference>
<sequence length="309" mass="33338">MNKLFSQGHACIVGVGGDLPNTVDDAVGFANILKDPERCAYLPEQVHLLTKEQANRDGILAALDQLAQSTTPDSTVIVYFSGHGYQVNSPIGEAYYLMPFGYDQAKLHKTAISGTEFITKLQAISAKKLLVLLDCCHAGGLGDTSKLGYEAEKAPLPPEAQTLFNEGKGRVAIASSQADEKSLAGRPYSAFTLALIEALAGKGASQKDGYVRVADLAMYAREVVPRRTRERQHPILNFEQADNFILAYYAGGETEPKGLPFDGEPEIEPEPGAFNKQGTNNQIIQNVNQHNGKYNINIGQANGLRIGDG</sequence>